<feature type="transmembrane region" description="Helical" evidence="7">
    <location>
        <begin position="67"/>
        <end position="90"/>
    </location>
</feature>
<keyword evidence="11" id="KW-1185">Reference proteome</keyword>
<sequence length="612" mass="65535">MTSGKSRRRVTPRLIVAAAGLAYRAAPATAVAQALLAIVAGATPVAVGVLTKLVVDRLVGPGGGPVATLIGLAIGLAVAGVAVATLPHVLRYLEAEWRRRVVVRAQADLYAAIDRLPGLGRLENPAFRDHLNIADEAARYSPIAVASGGLDLLRGVVTVAGFAGTLALLNPWMVGLLVLAAIPTAKAELRLSRQRAELMWQLSPTQRRHFFYADLLTGLAAAKEIRLFNLGDLFGQRMINELRALNKANRRMDRKDVLVQAGLAVAGAVVAGAGLVWAILAVRGGRLSVGDVTIFIAAVAGVQGAVSTGISRVADAHEALLRFTHYREVLTTPPDLDLPTDPAPVPPLSGGVELRDVWFRYSDEHPWVLRGVDLTIPQGRTVALVGLNGAGKSTVVKLLTRFYDPTRGSLHWDGIDYRQLDVAQLRDRIGATFQDFMSYDLSAAENIGLGDTDLLDDTERIVTAARQSGVHDALTALPHGYATQLTRTFADPADRDDVSTGVLLSGGQWQRLALARSFLRAGRDLLILDEPSAGLDAEAEADLHQRLRGLREGRTTLLISHRLGTIRDADHIVVLRDGVIAEQGSHDELLAAQGAYARLFRLQAAGYQPVPS</sequence>
<protein>
    <submittedName>
        <fullName evidence="10">ABC transporter ATP-binding protein</fullName>
    </submittedName>
</protein>
<evidence type="ECO:0000256" key="6">
    <source>
        <dbReference type="ARBA" id="ARBA00023136"/>
    </source>
</evidence>
<dbReference type="EMBL" id="SJJR01000019">
    <property type="protein sequence ID" value="TCB93400.1"/>
    <property type="molecule type" value="Genomic_DNA"/>
</dbReference>
<dbReference type="Pfam" id="PF00005">
    <property type="entry name" value="ABC_tran"/>
    <property type="match status" value="1"/>
</dbReference>
<evidence type="ECO:0000256" key="3">
    <source>
        <dbReference type="ARBA" id="ARBA00022741"/>
    </source>
</evidence>
<dbReference type="GO" id="GO:0005886">
    <property type="term" value="C:plasma membrane"/>
    <property type="evidence" value="ECO:0007669"/>
    <property type="project" value="UniProtKB-SubCell"/>
</dbReference>
<dbReference type="InterPro" id="IPR017871">
    <property type="entry name" value="ABC_transporter-like_CS"/>
</dbReference>
<dbReference type="SMART" id="SM00382">
    <property type="entry name" value="AAA"/>
    <property type="match status" value="1"/>
</dbReference>
<accession>A0A4R0G8X3</accession>
<evidence type="ECO:0000259" key="8">
    <source>
        <dbReference type="PROSITE" id="PS50893"/>
    </source>
</evidence>
<keyword evidence="2 7" id="KW-0812">Transmembrane</keyword>
<evidence type="ECO:0000256" key="4">
    <source>
        <dbReference type="ARBA" id="ARBA00022840"/>
    </source>
</evidence>
<dbReference type="SUPFAM" id="SSF52540">
    <property type="entry name" value="P-loop containing nucleoside triphosphate hydrolases"/>
    <property type="match status" value="1"/>
</dbReference>
<evidence type="ECO:0000256" key="5">
    <source>
        <dbReference type="ARBA" id="ARBA00022989"/>
    </source>
</evidence>
<keyword evidence="4 10" id="KW-0067">ATP-binding</keyword>
<evidence type="ECO:0000313" key="10">
    <source>
        <dbReference type="EMBL" id="TCB93400.1"/>
    </source>
</evidence>
<dbReference type="PROSITE" id="PS50929">
    <property type="entry name" value="ABC_TM1F"/>
    <property type="match status" value="1"/>
</dbReference>
<organism evidence="10 11">
    <name type="scientific">Micromonospora zingiberis</name>
    <dbReference type="NCBI Taxonomy" id="2053011"/>
    <lineage>
        <taxon>Bacteria</taxon>
        <taxon>Bacillati</taxon>
        <taxon>Actinomycetota</taxon>
        <taxon>Actinomycetes</taxon>
        <taxon>Micromonosporales</taxon>
        <taxon>Micromonosporaceae</taxon>
        <taxon>Micromonospora</taxon>
    </lineage>
</organism>
<evidence type="ECO:0000256" key="2">
    <source>
        <dbReference type="ARBA" id="ARBA00022692"/>
    </source>
</evidence>
<proteinExistence type="predicted"/>
<dbReference type="InterPro" id="IPR036640">
    <property type="entry name" value="ABC1_TM_sf"/>
</dbReference>
<dbReference type="InterPro" id="IPR027417">
    <property type="entry name" value="P-loop_NTPase"/>
</dbReference>
<dbReference type="GO" id="GO:0016887">
    <property type="term" value="F:ATP hydrolysis activity"/>
    <property type="evidence" value="ECO:0007669"/>
    <property type="project" value="InterPro"/>
</dbReference>
<dbReference type="PROSITE" id="PS50893">
    <property type="entry name" value="ABC_TRANSPORTER_2"/>
    <property type="match status" value="1"/>
</dbReference>
<evidence type="ECO:0000256" key="1">
    <source>
        <dbReference type="ARBA" id="ARBA00004651"/>
    </source>
</evidence>
<dbReference type="PANTHER" id="PTHR43394:SF1">
    <property type="entry name" value="ATP-BINDING CASSETTE SUB-FAMILY B MEMBER 10, MITOCHONDRIAL"/>
    <property type="match status" value="1"/>
</dbReference>
<dbReference type="InterPro" id="IPR011527">
    <property type="entry name" value="ABC1_TM_dom"/>
</dbReference>
<dbReference type="SUPFAM" id="SSF90123">
    <property type="entry name" value="ABC transporter transmembrane region"/>
    <property type="match status" value="1"/>
</dbReference>
<dbReference type="OrthoDB" id="9806127at2"/>
<dbReference type="Gene3D" id="1.20.1560.10">
    <property type="entry name" value="ABC transporter type 1, transmembrane domain"/>
    <property type="match status" value="1"/>
</dbReference>
<evidence type="ECO:0000313" key="11">
    <source>
        <dbReference type="Proteomes" id="UP000292274"/>
    </source>
</evidence>
<feature type="domain" description="ABC transmembrane type-1" evidence="9">
    <location>
        <begin position="34"/>
        <end position="307"/>
    </location>
</feature>
<keyword evidence="3" id="KW-0547">Nucleotide-binding</keyword>
<keyword evidence="5 7" id="KW-1133">Transmembrane helix</keyword>
<dbReference type="PANTHER" id="PTHR43394">
    <property type="entry name" value="ATP-DEPENDENT PERMEASE MDL1, MITOCHONDRIAL"/>
    <property type="match status" value="1"/>
</dbReference>
<reference evidence="10 11" key="1">
    <citation type="submission" date="2019-02" db="EMBL/GenBank/DDBJ databases">
        <title>Jishengella sp. nov., isolated from a root of Zingiber montanum.</title>
        <authorList>
            <person name="Kuncharoen N."/>
            <person name="Kudo T."/>
            <person name="Masahiro Y."/>
            <person name="Ohkuma M."/>
            <person name="Tanasupawat S."/>
        </authorList>
    </citation>
    <scope>NUCLEOTIDE SEQUENCE [LARGE SCALE GENOMIC DNA]</scope>
    <source>
        <strain evidence="10 11">PLAI 1-1</strain>
    </source>
</reference>
<dbReference type="InterPro" id="IPR003593">
    <property type="entry name" value="AAA+_ATPase"/>
</dbReference>
<dbReference type="InterPro" id="IPR039421">
    <property type="entry name" value="Type_1_exporter"/>
</dbReference>
<feature type="transmembrane region" description="Helical" evidence="7">
    <location>
        <begin position="257"/>
        <end position="280"/>
    </location>
</feature>
<dbReference type="InterPro" id="IPR003439">
    <property type="entry name" value="ABC_transporter-like_ATP-bd"/>
</dbReference>
<gene>
    <name evidence="10" type="ORF">E0H26_22940</name>
</gene>
<dbReference type="PROSITE" id="PS00211">
    <property type="entry name" value="ABC_TRANSPORTER_1"/>
    <property type="match status" value="1"/>
</dbReference>
<comment type="caution">
    <text evidence="10">The sequence shown here is derived from an EMBL/GenBank/DDBJ whole genome shotgun (WGS) entry which is preliminary data.</text>
</comment>
<dbReference type="GO" id="GO:0005524">
    <property type="term" value="F:ATP binding"/>
    <property type="evidence" value="ECO:0007669"/>
    <property type="project" value="UniProtKB-KW"/>
</dbReference>
<evidence type="ECO:0000259" key="9">
    <source>
        <dbReference type="PROSITE" id="PS50929"/>
    </source>
</evidence>
<dbReference type="Gene3D" id="3.40.50.300">
    <property type="entry name" value="P-loop containing nucleotide triphosphate hydrolases"/>
    <property type="match status" value="1"/>
</dbReference>
<keyword evidence="6 7" id="KW-0472">Membrane</keyword>
<dbReference type="GO" id="GO:0015421">
    <property type="term" value="F:ABC-type oligopeptide transporter activity"/>
    <property type="evidence" value="ECO:0007669"/>
    <property type="project" value="TreeGrafter"/>
</dbReference>
<name>A0A4R0G8X3_9ACTN</name>
<feature type="domain" description="ABC transporter" evidence="8">
    <location>
        <begin position="352"/>
        <end position="602"/>
    </location>
</feature>
<dbReference type="Proteomes" id="UP000292274">
    <property type="component" value="Unassembled WGS sequence"/>
</dbReference>
<dbReference type="RefSeq" id="WP_131307093.1">
    <property type="nucleotide sequence ID" value="NZ_SJJR01000019.1"/>
</dbReference>
<dbReference type="AlphaFoldDB" id="A0A4R0G8X3"/>
<comment type="subcellular location">
    <subcellularLocation>
        <location evidence="1">Cell membrane</location>
        <topology evidence="1">Multi-pass membrane protein</topology>
    </subcellularLocation>
</comment>
<evidence type="ECO:0000256" key="7">
    <source>
        <dbReference type="SAM" id="Phobius"/>
    </source>
</evidence>